<gene>
    <name evidence="2" type="ORF">S03H2_03813</name>
</gene>
<feature type="region of interest" description="Disordered" evidence="1">
    <location>
        <begin position="1"/>
        <end position="31"/>
    </location>
</feature>
<evidence type="ECO:0000313" key="2">
    <source>
        <dbReference type="EMBL" id="GAH31125.1"/>
    </source>
</evidence>
<organism evidence="2">
    <name type="scientific">marine sediment metagenome</name>
    <dbReference type="NCBI Taxonomy" id="412755"/>
    <lineage>
        <taxon>unclassified sequences</taxon>
        <taxon>metagenomes</taxon>
        <taxon>ecological metagenomes</taxon>
    </lineage>
</organism>
<evidence type="ECO:0000256" key="1">
    <source>
        <dbReference type="SAM" id="MobiDB-lite"/>
    </source>
</evidence>
<feature type="non-terminal residue" evidence="2">
    <location>
        <position position="1"/>
    </location>
</feature>
<feature type="compositionally biased region" description="Basic and acidic residues" evidence="1">
    <location>
        <begin position="1"/>
        <end position="11"/>
    </location>
</feature>
<accession>X1FF21</accession>
<protein>
    <submittedName>
        <fullName evidence="2">Uncharacterized protein</fullName>
    </submittedName>
</protein>
<reference evidence="2" key="1">
    <citation type="journal article" date="2014" name="Front. Microbiol.">
        <title>High frequency of phylogenetically diverse reductive dehalogenase-homologous genes in deep subseafloor sedimentary metagenomes.</title>
        <authorList>
            <person name="Kawai M."/>
            <person name="Futagami T."/>
            <person name="Toyoda A."/>
            <person name="Takaki Y."/>
            <person name="Nishi S."/>
            <person name="Hori S."/>
            <person name="Arai W."/>
            <person name="Tsubouchi T."/>
            <person name="Morono Y."/>
            <person name="Uchiyama I."/>
            <person name="Ito T."/>
            <person name="Fujiyama A."/>
            <person name="Inagaki F."/>
            <person name="Takami H."/>
        </authorList>
    </citation>
    <scope>NUCLEOTIDE SEQUENCE</scope>
    <source>
        <strain evidence="2">Expedition CK06-06</strain>
    </source>
</reference>
<comment type="caution">
    <text evidence="2">The sequence shown here is derived from an EMBL/GenBank/DDBJ whole genome shotgun (WGS) entry which is preliminary data.</text>
</comment>
<dbReference type="AlphaFoldDB" id="X1FF21"/>
<name>X1FF21_9ZZZZ</name>
<sequence>NYKTMKGEIKMDNGTSDITEEKQNKAVVQNG</sequence>
<dbReference type="EMBL" id="BARU01001453">
    <property type="protein sequence ID" value="GAH31125.1"/>
    <property type="molecule type" value="Genomic_DNA"/>
</dbReference>
<proteinExistence type="predicted"/>